<dbReference type="UniPathway" id="UPA00132"/>
<dbReference type="Gene3D" id="3.30.465.10">
    <property type="match status" value="1"/>
</dbReference>
<dbReference type="InterPro" id="IPR016169">
    <property type="entry name" value="FAD-bd_PCMH_sub2"/>
</dbReference>
<dbReference type="PANTHER" id="PTHR43762:SF1">
    <property type="entry name" value="D-ARABINONO-1,4-LACTONE OXIDASE"/>
    <property type="match status" value="1"/>
</dbReference>
<evidence type="ECO:0000256" key="4">
    <source>
        <dbReference type="ARBA" id="ARBA00022644"/>
    </source>
</evidence>
<dbReference type="InterPro" id="IPR016167">
    <property type="entry name" value="FAD-bd_PCMH_sub1"/>
</dbReference>
<gene>
    <name evidence="7" type="ORF">SAMN04488112_1203</name>
</gene>
<dbReference type="SUPFAM" id="SSF56176">
    <property type="entry name" value="FAD-binding/transporter-associated domain-like"/>
    <property type="match status" value="1"/>
</dbReference>
<protein>
    <submittedName>
        <fullName evidence="7">FAD-linked oxidoreductase</fullName>
    </submittedName>
</protein>
<keyword evidence="8" id="KW-1185">Reference proteome</keyword>
<dbReference type="GO" id="GO:0016020">
    <property type="term" value="C:membrane"/>
    <property type="evidence" value="ECO:0007669"/>
    <property type="project" value="InterPro"/>
</dbReference>
<dbReference type="GO" id="GO:0003885">
    <property type="term" value="F:D-arabinono-1,4-lactone oxidase activity"/>
    <property type="evidence" value="ECO:0007669"/>
    <property type="project" value="InterPro"/>
</dbReference>
<dbReference type="PANTHER" id="PTHR43762">
    <property type="entry name" value="L-GULONOLACTONE OXIDASE"/>
    <property type="match status" value="1"/>
</dbReference>
<proteinExistence type="inferred from homology"/>
<accession>A0A1G6Q5Z9</accession>
<dbReference type="InterPro" id="IPR016166">
    <property type="entry name" value="FAD-bd_PCMH"/>
</dbReference>
<dbReference type="PROSITE" id="PS51387">
    <property type="entry name" value="FAD_PCMH"/>
    <property type="match status" value="1"/>
</dbReference>
<dbReference type="PIRSF" id="PIRSF000136">
    <property type="entry name" value="LGO_GLO"/>
    <property type="match status" value="1"/>
</dbReference>
<organism evidence="7 8">
    <name type="scientific">Melghirimyces thermohalophilus</name>
    <dbReference type="NCBI Taxonomy" id="1236220"/>
    <lineage>
        <taxon>Bacteria</taxon>
        <taxon>Bacillati</taxon>
        <taxon>Bacillota</taxon>
        <taxon>Bacilli</taxon>
        <taxon>Bacillales</taxon>
        <taxon>Thermoactinomycetaceae</taxon>
        <taxon>Melghirimyces</taxon>
    </lineage>
</organism>
<sequence>MKRPLSNWSGSVRFTPGDIAQPETEAEIVELLRRTRTHRRKIRLIGSGHSFTPLVETDATLISLERLQGVEAVDATKQLATVRAGSTLKSLSQSFLEKGWSFENLGDINAQSIAGAISTGTHGTGIHLGSLSEQVVSLTLVTADGETLHCSAKQNGDLFQAARLSLGSLGILTRVQLRVKPLYQLHYVSQPLPLKEVLNNLDAYKENHRHFECYWFPYTDTVQAKFLNPTDLLPSKQRWKSIFNKLVLENGVFWLLSEAARLFPSLSPRVSRMSARGIPRFEEKGAAQSLFVTPRLVRFQEMEYAIPANALPPVLEEMKATIESHRFPVHFPVEIRFVKGDDIWLSPAYQQDSAFVAVHMYKGMPYQAYFSAMEQIFLRYGGRPHWGKMHSLEGKDLARRYPRWDDFLRVRQQLDPEGRFLNPYLKRILGFEETRHPAPTPS</sequence>
<keyword evidence="5" id="KW-0560">Oxidoreductase</keyword>
<dbReference type="STRING" id="1236220.SAMN04488112_1203"/>
<dbReference type="InterPro" id="IPR006093">
    <property type="entry name" value="Oxy_OxRdtase_FAD_BS"/>
</dbReference>
<evidence type="ECO:0000256" key="2">
    <source>
        <dbReference type="ARBA" id="ARBA00005466"/>
    </source>
</evidence>
<evidence type="ECO:0000256" key="3">
    <source>
        <dbReference type="ARBA" id="ARBA00022630"/>
    </source>
</evidence>
<evidence type="ECO:0000313" key="8">
    <source>
        <dbReference type="Proteomes" id="UP000199387"/>
    </source>
</evidence>
<dbReference type="Proteomes" id="UP000199387">
    <property type="component" value="Unassembled WGS sequence"/>
</dbReference>
<feature type="domain" description="FAD-binding PCMH-type" evidence="6">
    <location>
        <begin position="12"/>
        <end position="182"/>
    </location>
</feature>
<dbReference type="Gene3D" id="1.10.45.10">
    <property type="entry name" value="Vanillyl-alcohol Oxidase, Chain A, domain 4"/>
    <property type="match status" value="1"/>
</dbReference>
<dbReference type="GO" id="GO:0019853">
    <property type="term" value="P:L-ascorbic acid biosynthetic process"/>
    <property type="evidence" value="ECO:0007669"/>
    <property type="project" value="UniProtKB-UniPathway"/>
</dbReference>
<dbReference type="InterPro" id="IPR007173">
    <property type="entry name" value="ALO_C"/>
</dbReference>
<dbReference type="GO" id="GO:0071949">
    <property type="term" value="F:FAD binding"/>
    <property type="evidence" value="ECO:0007669"/>
    <property type="project" value="InterPro"/>
</dbReference>
<dbReference type="PROSITE" id="PS00862">
    <property type="entry name" value="OX2_COVAL_FAD"/>
    <property type="match status" value="1"/>
</dbReference>
<dbReference type="AlphaFoldDB" id="A0A1G6Q5Z9"/>
<evidence type="ECO:0000256" key="5">
    <source>
        <dbReference type="ARBA" id="ARBA00023002"/>
    </source>
</evidence>
<dbReference type="Pfam" id="PF01565">
    <property type="entry name" value="FAD_binding_4"/>
    <property type="match status" value="1"/>
</dbReference>
<comment type="pathway">
    <text evidence="1">Cofactor biosynthesis; L-ascorbate biosynthesis.</text>
</comment>
<dbReference type="RefSeq" id="WP_091572189.1">
    <property type="nucleotide sequence ID" value="NZ_FMZA01000020.1"/>
</dbReference>
<comment type="similarity">
    <text evidence="2">Belongs to the oxygen-dependent FAD-linked oxidoreductase family.</text>
</comment>
<evidence type="ECO:0000256" key="1">
    <source>
        <dbReference type="ARBA" id="ARBA00005147"/>
    </source>
</evidence>
<dbReference type="InterPro" id="IPR036318">
    <property type="entry name" value="FAD-bd_PCMH-like_sf"/>
</dbReference>
<keyword evidence="3" id="KW-0285">Flavoprotein</keyword>
<dbReference type="InterPro" id="IPR006094">
    <property type="entry name" value="Oxid_FAD_bind_N"/>
</dbReference>
<dbReference type="EMBL" id="FMZA01000020">
    <property type="protein sequence ID" value="SDC87890.1"/>
    <property type="molecule type" value="Genomic_DNA"/>
</dbReference>
<evidence type="ECO:0000313" key="7">
    <source>
        <dbReference type="EMBL" id="SDC87890.1"/>
    </source>
</evidence>
<dbReference type="InterPro" id="IPR010031">
    <property type="entry name" value="FAD_lactone_oxidase-like"/>
</dbReference>
<evidence type="ECO:0000259" key="6">
    <source>
        <dbReference type="PROSITE" id="PS51387"/>
    </source>
</evidence>
<name>A0A1G6Q5Z9_9BACL</name>
<dbReference type="Gene3D" id="3.30.70.2520">
    <property type="match status" value="1"/>
</dbReference>
<keyword evidence="4" id="KW-0060">Ascorbate biosynthesis</keyword>
<dbReference type="OrthoDB" id="9800184at2"/>
<dbReference type="Gene3D" id="3.30.43.10">
    <property type="entry name" value="Uridine Diphospho-n-acetylenolpyruvylglucosamine Reductase, domain 2"/>
    <property type="match status" value="1"/>
</dbReference>
<dbReference type="InterPro" id="IPR016171">
    <property type="entry name" value="Vanillyl_alc_oxidase_C-sub2"/>
</dbReference>
<reference evidence="7 8" key="1">
    <citation type="submission" date="2016-10" db="EMBL/GenBank/DDBJ databases">
        <authorList>
            <person name="de Groot N.N."/>
        </authorList>
    </citation>
    <scope>NUCLEOTIDE SEQUENCE [LARGE SCALE GENOMIC DNA]</scope>
    <source>
        <strain evidence="7 8">DSM 45514</strain>
    </source>
</reference>
<dbReference type="NCBIfam" id="TIGR01679">
    <property type="entry name" value="bact_FAD_ox"/>
    <property type="match status" value="1"/>
</dbReference>
<dbReference type="Pfam" id="PF04030">
    <property type="entry name" value="ALO"/>
    <property type="match status" value="1"/>
</dbReference>